<dbReference type="EMBL" id="LT855380">
    <property type="protein sequence ID" value="SMS07823.1"/>
    <property type="molecule type" value="Genomic_DNA"/>
</dbReference>
<dbReference type="Proteomes" id="UP000196842">
    <property type="component" value="Chromosome I"/>
</dbReference>
<evidence type="ECO:0000313" key="2">
    <source>
        <dbReference type="EMBL" id="SMS07823.1"/>
    </source>
</evidence>
<reference evidence="2 3" key="1">
    <citation type="submission" date="2017-05" db="EMBL/GenBank/DDBJ databases">
        <authorList>
            <person name="Song R."/>
            <person name="Chenine A.L."/>
            <person name="Ruprecht R.M."/>
        </authorList>
    </citation>
    <scope>NUCLEOTIDE SEQUENCE [LARGE SCALE GENOMIC DNA]</scope>
    <source>
        <strain evidence="2 3">CFBP 1590</strain>
    </source>
</reference>
<evidence type="ECO:0000259" key="1">
    <source>
        <dbReference type="PROSITE" id="PS50943"/>
    </source>
</evidence>
<dbReference type="PROSITE" id="PS50943">
    <property type="entry name" value="HTH_CROC1"/>
    <property type="match status" value="1"/>
</dbReference>
<dbReference type="InterPro" id="IPR010982">
    <property type="entry name" value="Lambda_DNA-bd_dom_sf"/>
</dbReference>
<dbReference type="SUPFAM" id="SSF47413">
    <property type="entry name" value="lambda repressor-like DNA-binding domains"/>
    <property type="match status" value="1"/>
</dbReference>
<dbReference type="KEGG" id="pvd:CFBP1590_0238"/>
<protein>
    <recommendedName>
        <fullName evidence="1">HTH cro/C1-type domain-containing protein</fullName>
    </recommendedName>
</protein>
<name>A0A1Y6JHR6_PSEVI</name>
<sequence>MIYIKYLNCFCVLYVDHFLTNSLRFTRLSSCLYMVTLMARSYSSNTLDALKVMAQLIHLARKKKGLTAQALADKAGVSRGLIHRIERADPKCEIGVVFELASLLGVRLFSVDIPLSVLGETLESKIAVLPKAVRTNAPVVSNDF</sequence>
<dbReference type="AlphaFoldDB" id="A0A1Y6JHR6"/>
<dbReference type="Pfam" id="PF01381">
    <property type="entry name" value="HTH_3"/>
    <property type="match status" value="1"/>
</dbReference>
<evidence type="ECO:0000313" key="3">
    <source>
        <dbReference type="Proteomes" id="UP000196842"/>
    </source>
</evidence>
<accession>A0A1Y6JHR6</accession>
<organism evidence="2 3">
    <name type="scientific">Pseudomonas viridiflava</name>
    <name type="common">Phytomonas viridiflava</name>
    <dbReference type="NCBI Taxonomy" id="33069"/>
    <lineage>
        <taxon>Bacteria</taxon>
        <taxon>Pseudomonadati</taxon>
        <taxon>Pseudomonadota</taxon>
        <taxon>Gammaproteobacteria</taxon>
        <taxon>Pseudomonadales</taxon>
        <taxon>Pseudomonadaceae</taxon>
        <taxon>Pseudomonas</taxon>
    </lineage>
</organism>
<dbReference type="GO" id="GO:0003677">
    <property type="term" value="F:DNA binding"/>
    <property type="evidence" value="ECO:0007669"/>
    <property type="project" value="InterPro"/>
</dbReference>
<feature type="domain" description="HTH cro/C1-type" evidence="1">
    <location>
        <begin position="57"/>
        <end position="118"/>
    </location>
</feature>
<proteinExistence type="predicted"/>
<gene>
    <name evidence="2" type="ORF">CFBP1590_0238</name>
</gene>
<dbReference type="InterPro" id="IPR001387">
    <property type="entry name" value="Cro/C1-type_HTH"/>
</dbReference>
<dbReference type="Gene3D" id="1.10.260.40">
    <property type="entry name" value="lambda repressor-like DNA-binding domains"/>
    <property type="match status" value="1"/>
</dbReference>
<dbReference type="CDD" id="cd00093">
    <property type="entry name" value="HTH_XRE"/>
    <property type="match status" value="1"/>
</dbReference>
<dbReference type="SMART" id="SM00530">
    <property type="entry name" value="HTH_XRE"/>
    <property type="match status" value="1"/>
</dbReference>